<dbReference type="PROSITE" id="PS50109">
    <property type="entry name" value="HIS_KIN"/>
    <property type="match status" value="1"/>
</dbReference>
<dbReference type="InterPro" id="IPR013656">
    <property type="entry name" value="PAS_4"/>
</dbReference>
<evidence type="ECO:0000313" key="19">
    <source>
        <dbReference type="EMBL" id="GBG18122.1"/>
    </source>
</evidence>
<dbReference type="EC" id="2.7.13.3" evidence="3"/>
<dbReference type="GO" id="GO:0000155">
    <property type="term" value="F:phosphorelay sensor kinase activity"/>
    <property type="evidence" value="ECO:0007669"/>
    <property type="project" value="InterPro"/>
</dbReference>
<dbReference type="InterPro" id="IPR001610">
    <property type="entry name" value="PAC"/>
</dbReference>
<evidence type="ECO:0000313" key="20">
    <source>
        <dbReference type="Proteomes" id="UP000245124"/>
    </source>
</evidence>
<dbReference type="PROSITE" id="PS50112">
    <property type="entry name" value="PAS"/>
    <property type="match status" value="3"/>
</dbReference>
<proteinExistence type="predicted"/>
<feature type="transmembrane region" description="Helical" evidence="15">
    <location>
        <begin position="96"/>
        <end position="115"/>
    </location>
</feature>
<evidence type="ECO:0000259" key="16">
    <source>
        <dbReference type="PROSITE" id="PS50109"/>
    </source>
</evidence>
<dbReference type="InterPro" id="IPR005467">
    <property type="entry name" value="His_kinase_dom"/>
</dbReference>
<keyword evidence="5" id="KW-0808">Transferase</keyword>
<evidence type="ECO:0000256" key="13">
    <source>
        <dbReference type="ARBA" id="ARBA00055745"/>
    </source>
</evidence>
<dbReference type="Gene3D" id="3.30.565.10">
    <property type="entry name" value="Histidine kinase-like ATPase, C-terminal domain"/>
    <property type="match status" value="1"/>
</dbReference>
<dbReference type="InterPro" id="IPR003661">
    <property type="entry name" value="HisK_dim/P_dom"/>
</dbReference>
<dbReference type="InterPro" id="IPR025201">
    <property type="entry name" value="KdpD_TM"/>
</dbReference>
<keyword evidence="14" id="KW-0175">Coiled coil</keyword>
<dbReference type="PROSITE" id="PS50113">
    <property type="entry name" value="PAC"/>
    <property type="match status" value="3"/>
</dbReference>
<evidence type="ECO:0000256" key="6">
    <source>
        <dbReference type="ARBA" id="ARBA00022692"/>
    </source>
</evidence>
<feature type="domain" description="PAS" evidence="17">
    <location>
        <begin position="400"/>
        <end position="470"/>
    </location>
</feature>
<keyword evidence="9" id="KW-0067">ATP-binding</keyword>
<dbReference type="InterPro" id="IPR003594">
    <property type="entry name" value="HATPase_dom"/>
</dbReference>
<comment type="caution">
    <text evidence="19">The sequence shown here is derived from an EMBL/GenBank/DDBJ whole genome shotgun (WGS) entry which is preliminary data.</text>
</comment>
<feature type="domain" description="Histidine kinase" evidence="16">
    <location>
        <begin position="687"/>
        <end position="903"/>
    </location>
</feature>
<dbReference type="Pfam" id="PF13426">
    <property type="entry name" value="PAS_9"/>
    <property type="match status" value="2"/>
</dbReference>
<dbReference type="InterPro" id="IPR000700">
    <property type="entry name" value="PAS-assoc_C"/>
</dbReference>
<dbReference type="AlphaFoldDB" id="A0A2R5FHI8"/>
<dbReference type="Pfam" id="PF13493">
    <property type="entry name" value="DUF4118"/>
    <property type="match status" value="1"/>
</dbReference>
<dbReference type="Pfam" id="PF08447">
    <property type="entry name" value="PAS_3"/>
    <property type="match status" value="1"/>
</dbReference>
<comment type="function">
    <text evidence="13">Photoreceptor which exists in two forms that are reversibly interconvertible by light: the R form that absorbs maximally in the red region of the spectrum and the FR form that absorbs maximally in the far-red region.</text>
</comment>
<keyword evidence="12 15" id="KW-0472">Membrane</keyword>
<dbReference type="PANTHER" id="PTHR43304">
    <property type="entry name" value="PHYTOCHROME-LIKE PROTEIN CPH1"/>
    <property type="match status" value="1"/>
</dbReference>
<feature type="domain" description="PAC" evidence="18">
    <location>
        <begin position="472"/>
        <end position="524"/>
    </location>
</feature>
<feature type="domain" description="PAS" evidence="17">
    <location>
        <begin position="532"/>
        <end position="602"/>
    </location>
</feature>
<keyword evidence="6 15" id="KW-0812">Transmembrane</keyword>
<evidence type="ECO:0000256" key="2">
    <source>
        <dbReference type="ARBA" id="ARBA00004141"/>
    </source>
</evidence>
<keyword evidence="11" id="KW-0902">Two-component regulatory system</keyword>
<dbReference type="SUPFAM" id="SSF47384">
    <property type="entry name" value="Homodimeric domain of signal transducing histidine kinase"/>
    <property type="match status" value="1"/>
</dbReference>
<dbReference type="CDD" id="cd00130">
    <property type="entry name" value="PAS"/>
    <property type="match status" value="3"/>
</dbReference>
<evidence type="ECO:0000256" key="3">
    <source>
        <dbReference type="ARBA" id="ARBA00012438"/>
    </source>
</evidence>
<dbReference type="SMART" id="SM00091">
    <property type="entry name" value="PAS"/>
    <property type="match status" value="4"/>
</dbReference>
<organism evidence="19 20">
    <name type="scientific">Nostoc commune NIES-4072</name>
    <dbReference type="NCBI Taxonomy" id="2005467"/>
    <lineage>
        <taxon>Bacteria</taxon>
        <taxon>Bacillati</taxon>
        <taxon>Cyanobacteriota</taxon>
        <taxon>Cyanophyceae</taxon>
        <taxon>Nostocales</taxon>
        <taxon>Nostocaceae</taxon>
        <taxon>Nostoc</taxon>
    </lineage>
</organism>
<feature type="coiled-coil region" evidence="14">
    <location>
        <begin position="649"/>
        <end position="680"/>
    </location>
</feature>
<evidence type="ECO:0000259" key="17">
    <source>
        <dbReference type="PROSITE" id="PS50112"/>
    </source>
</evidence>
<dbReference type="SUPFAM" id="SSF55785">
    <property type="entry name" value="PYP-like sensor domain (PAS domain)"/>
    <property type="match status" value="4"/>
</dbReference>
<dbReference type="InterPro" id="IPR038318">
    <property type="entry name" value="KdpD_sf"/>
</dbReference>
<dbReference type="SUPFAM" id="SSF55874">
    <property type="entry name" value="ATPase domain of HSP90 chaperone/DNA topoisomerase II/histidine kinase"/>
    <property type="match status" value="1"/>
</dbReference>
<dbReference type="CDD" id="cd00082">
    <property type="entry name" value="HisKA"/>
    <property type="match status" value="1"/>
</dbReference>
<evidence type="ECO:0000256" key="5">
    <source>
        <dbReference type="ARBA" id="ARBA00022679"/>
    </source>
</evidence>
<dbReference type="Gene3D" id="1.20.120.620">
    <property type="entry name" value="Backbone structure of the membrane domain of e. Coli histidine kinase receptor kdpd"/>
    <property type="match status" value="1"/>
</dbReference>
<evidence type="ECO:0000256" key="11">
    <source>
        <dbReference type="ARBA" id="ARBA00023012"/>
    </source>
</evidence>
<dbReference type="RefSeq" id="WP_109008202.1">
    <property type="nucleotide sequence ID" value="NZ_BDUD01000001.1"/>
</dbReference>
<reference evidence="19 20" key="1">
    <citation type="submission" date="2017-06" db="EMBL/GenBank/DDBJ databases">
        <title>Genome sequencing of cyanobaciteial culture collection at National Institute for Environmental Studies (NIES).</title>
        <authorList>
            <person name="Hirose Y."/>
            <person name="Shimura Y."/>
            <person name="Fujisawa T."/>
            <person name="Nakamura Y."/>
            <person name="Kawachi M."/>
        </authorList>
    </citation>
    <scope>NUCLEOTIDE SEQUENCE [LARGE SCALE GENOMIC DNA]</scope>
    <source>
        <strain evidence="19 20">NIES-4072</strain>
    </source>
</reference>
<dbReference type="OrthoDB" id="475707at2"/>
<dbReference type="InterPro" id="IPR036097">
    <property type="entry name" value="HisK_dim/P_sf"/>
</dbReference>
<evidence type="ECO:0000256" key="9">
    <source>
        <dbReference type="ARBA" id="ARBA00022840"/>
    </source>
</evidence>
<dbReference type="FunFam" id="3.30.565.10:FF:000006">
    <property type="entry name" value="Sensor histidine kinase WalK"/>
    <property type="match status" value="1"/>
</dbReference>
<dbReference type="SMART" id="SM00388">
    <property type="entry name" value="HisKA"/>
    <property type="match status" value="1"/>
</dbReference>
<dbReference type="FunFam" id="3.30.450.20:FF:000099">
    <property type="entry name" value="Sensory box sensor histidine kinase"/>
    <property type="match status" value="1"/>
</dbReference>
<feature type="domain" description="PAC" evidence="18">
    <location>
        <begin position="347"/>
        <end position="399"/>
    </location>
</feature>
<comment type="subcellular location">
    <subcellularLocation>
        <location evidence="2">Membrane</location>
        <topology evidence="2">Multi-pass membrane protein</topology>
    </subcellularLocation>
</comment>
<accession>A0A2R5FHI8</accession>
<keyword evidence="4" id="KW-0597">Phosphoprotein</keyword>
<dbReference type="InterPro" id="IPR035965">
    <property type="entry name" value="PAS-like_dom_sf"/>
</dbReference>
<evidence type="ECO:0000256" key="10">
    <source>
        <dbReference type="ARBA" id="ARBA00022989"/>
    </source>
</evidence>
<sequence length="908" mass="103064">MAHKVRASEPKNIFAGGREQLLQYTLALLCVALGLGATLLLKTYLTPTPAALFFAAVMVSAWYGGLGPGLLATVLSTLAINYFFFKPVYSLNIININFLVPLLVFMLTAGLISLLNESRRTAQRKAEINLKSLRESEARFGRLTESNIIGVIVADLNGLIIEANDAFLQMLNYTREDLRSRRIRWGEITPPEYIEVSEQAIKELRITGSCKAFEQEYIRKDGSQVPVLIGFAKQGDRTIIGFVLDLSQRQAALRDRKQAEVSQSILQMLLEHVPEGITIAGGPPDFPIIANSKLAQELLGRPGESLVGMTSGNYVQSIGLFLADGVTRLTLEQLPLYRATRDGETIRDEECIIERPDGTRITAIANVVPIRNSQSQIIGAIDCWRDITNRKQMEETLRQRETELRLITDTLPVLISFVDSEQRYRFNNRAYQEWFGHSTAEVYGKYLWEVLGEPAYQVVRPYVEQVLAGEQVTFESQVPYQDGGTRYINAIYVPQFNQQGTVEGYAALITDISEQHVALHDRNLAQETLRDSEERYRILTEVSPQAIWMGDSHNGITYCNQYWFDYSGLTMEQTAGYGWIDIIHPNDRDRVFKTSMQAVANGTNYEAEIRFRRVSDGSYRWHLVRGLPFRDAGGQIIKWVGIASDIHDRKVAEAALQQLNEMLEQRIQERTAQLEAANKELESFSYSVSHDLRSPLRHIAGFIELLQKRHSSTNILDETSQRYLRIIAETSKQAGILIDELLTFSRMGRTEMRYININMEQLVEEIKRDLQIQTSRRTINWHIESLPEVQADPSMLRLVLRNLIDNAVKYSQTRNPAEITVGSIDNENEVVFFVQDNGVGFNMQYVHKLFGVFQRLHSDPKFEGTGVGLANVQRIIHRHNGRVWAEAIVDNGATFYFSLPKLPKKEGE</sequence>
<dbReference type="EMBL" id="BDUD01000001">
    <property type="protein sequence ID" value="GBG18122.1"/>
    <property type="molecule type" value="Genomic_DNA"/>
</dbReference>
<gene>
    <name evidence="19" type="ORF">NIES4072_17860</name>
</gene>
<keyword evidence="20" id="KW-1185">Reference proteome</keyword>
<evidence type="ECO:0000256" key="7">
    <source>
        <dbReference type="ARBA" id="ARBA00022741"/>
    </source>
</evidence>
<dbReference type="SMART" id="SM00086">
    <property type="entry name" value="PAC"/>
    <property type="match status" value="4"/>
</dbReference>
<dbReference type="GO" id="GO:0005524">
    <property type="term" value="F:ATP binding"/>
    <property type="evidence" value="ECO:0007669"/>
    <property type="project" value="UniProtKB-KW"/>
</dbReference>
<dbReference type="Pfam" id="PF02518">
    <property type="entry name" value="HATPase_c"/>
    <property type="match status" value="1"/>
</dbReference>
<dbReference type="Gene3D" id="1.10.287.130">
    <property type="match status" value="1"/>
</dbReference>
<dbReference type="InterPro" id="IPR052162">
    <property type="entry name" value="Sensor_kinase/Photoreceptor"/>
</dbReference>
<feature type="domain" description="PAS" evidence="17">
    <location>
        <begin position="136"/>
        <end position="208"/>
    </location>
</feature>
<name>A0A2R5FHI8_NOSCO</name>
<keyword evidence="8 19" id="KW-0418">Kinase</keyword>
<feature type="transmembrane region" description="Helical" evidence="15">
    <location>
        <begin position="61"/>
        <end position="84"/>
    </location>
</feature>
<dbReference type="InterPro" id="IPR004358">
    <property type="entry name" value="Sig_transdc_His_kin-like_C"/>
</dbReference>
<feature type="domain" description="PAC" evidence="18">
    <location>
        <begin position="605"/>
        <end position="658"/>
    </location>
</feature>
<feature type="transmembrane region" description="Helical" evidence="15">
    <location>
        <begin position="21"/>
        <end position="41"/>
    </location>
</feature>
<dbReference type="Pfam" id="PF00512">
    <property type="entry name" value="HisKA"/>
    <property type="match status" value="1"/>
</dbReference>
<evidence type="ECO:0000259" key="18">
    <source>
        <dbReference type="PROSITE" id="PS50113"/>
    </source>
</evidence>
<evidence type="ECO:0000256" key="4">
    <source>
        <dbReference type="ARBA" id="ARBA00022553"/>
    </source>
</evidence>
<dbReference type="Proteomes" id="UP000245124">
    <property type="component" value="Unassembled WGS sequence"/>
</dbReference>
<evidence type="ECO:0000256" key="14">
    <source>
        <dbReference type="SAM" id="Coils"/>
    </source>
</evidence>
<dbReference type="InterPro" id="IPR013655">
    <property type="entry name" value="PAS_fold_3"/>
</dbReference>
<dbReference type="PRINTS" id="PR00344">
    <property type="entry name" value="BCTRLSENSOR"/>
</dbReference>
<dbReference type="GO" id="GO:0016020">
    <property type="term" value="C:membrane"/>
    <property type="evidence" value="ECO:0007669"/>
    <property type="project" value="UniProtKB-SubCell"/>
</dbReference>
<keyword evidence="7" id="KW-0547">Nucleotide-binding</keyword>
<dbReference type="InterPro" id="IPR000014">
    <property type="entry name" value="PAS"/>
</dbReference>
<dbReference type="SMART" id="SM00387">
    <property type="entry name" value="HATPase_c"/>
    <property type="match status" value="1"/>
</dbReference>
<keyword evidence="10 15" id="KW-1133">Transmembrane helix</keyword>
<evidence type="ECO:0000256" key="12">
    <source>
        <dbReference type="ARBA" id="ARBA00023136"/>
    </source>
</evidence>
<comment type="catalytic activity">
    <reaction evidence="1">
        <text>ATP + protein L-histidine = ADP + protein N-phospho-L-histidine.</text>
        <dbReference type="EC" id="2.7.13.3"/>
    </reaction>
</comment>
<dbReference type="PANTHER" id="PTHR43304:SF1">
    <property type="entry name" value="PAC DOMAIN-CONTAINING PROTEIN"/>
    <property type="match status" value="1"/>
</dbReference>
<evidence type="ECO:0000256" key="8">
    <source>
        <dbReference type="ARBA" id="ARBA00022777"/>
    </source>
</evidence>
<dbReference type="Gene3D" id="3.30.450.20">
    <property type="entry name" value="PAS domain"/>
    <property type="match status" value="4"/>
</dbReference>
<evidence type="ECO:0000256" key="1">
    <source>
        <dbReference type="ARBA" id="ARBA00000085"/>
    </source>
</evidence>
<dbReference type="InterPro" id="IPR036890">
    <property type="entry name" value="HATPase_C_sf"/>
</dbReference>
<dbReference type="Pfam" id="PF08448">
    <property type="entry name" value="PAS_4"/>
    <property type="match status" value="1"/>
</dbReference>
<protein>
    <recommendedName>
        <fullName evidence="3">histidine kinase</fullName>
        <ecNumber evidence="3">2.7.13.3</ecNumber>
    </recommendedName>
</protein>
<dbReference type="NCBIfam" id="TIGR00229">
    <property type="entry name" value="sensory_box"/>
    <property type="match status" value="4"/>
</dbReference>
<evidence type="ECO:0000256" key="15">
    <source>
        <dbReference type="SAM" id="Phobius"/>
    </source>
</evidence>